<dbReference type="FunFam" id="1.20.1250.10:FF:000001">
    <property type="entry name" value="Interferon alpha"/>
    <property type="match status" value="1"/>
</dbReference>
<evidence type="ECO:0000256" key="5">
    <source>
        <dbReference type="ARBA" id="ARBA00022729"/>
    </source>
</evidence>
<reference evidence="11" key="1">
    <citation type="journal article" date="2020" name="Genomics">
        <title>Comparative genomic analysis of eutherian interferon genes.</title>
        <authorList>
            <person name="Premzl M."/>
        </authorList>
    </citation>
    <scope>NUCLEOTIDE SEQUENCE</scope>
</reference>
<evidence type="ECO:0000256" key="1">
    <source>
        <dbReference type="ARBA" id="ARBA00004613"/>
    </source>
</evidence>
<dbReference type="AlphaFoldDB" id="A0A7R8C385"/>
<dbReference type="GO" id="GO:0009891">
    <property type="term" value="P:positive regulation of biosynthetic process"/>
    <property type="evidence" value="ECO:0007669"/>
    <property type="project" value="UniProtKB-ARBA"/>
</dbReference>
<dbReference type="GO" id="GO:0005125">
    <property type="term" value="F:cytokine activity"/>
    <property type="evidence" value="ECO:0007669"/>
    <property type="project" value="UniProtKB-KW"/>
</dbReference>
<dbReference type="SUPFAM" id="SSF47266">
    <property type="entry name" value="4-helical cytokines"/>
    <property type="match status" value="1"/>
</dbReference>
<evidence type="ECO:0000256" key="7">
    <source>
        <dbReference type="ARBA" id="ARBA00023157"/>
    </source>
</evidence>
<comment type="subcellular location">
    <subcellularLocation>
        <location evidence="1">Secreted</location>
    </subcellularLocation>
</comment>
<comment type="function">
    <text evidence="8">Produced by macrophages, IFN-alpha have antiviral activities. Interferon stimulates the production of two enzymes: a protein kinase and an oligoadenylate synthetase.</text>
</comment>
<keyword evidence="4" id="KW-0964">Secreted</keyword>
<comment type="similarity">
    <text evidence="2 9">Belongs to the alpha/beta interferon family.</text>
</comment>
<evidence type="ECO:0000256" key="6">
    <source>
        <dbReference type="ARBA" id="ARBA00023118"/>
    </source>
</evidence>
<evidence type="ECO:0000256" key="10">
    <source>
        <dbReference type="SAM" id="MobiDB-lite"/>
    </source>
</evidence>
<proteinExistence type="inferred from homology"/>
<dbReference type="GO" id="GO:0051607">
    <property type="term" value="P:defense response to virus"/>
    <property type="evidence" value="ECO:0007669"/>
    <property type="project" value="UniProtKB-KW"/>
</dbReference>
<dbReference type="SMART" id="SM00076">
    <property type="entry name" value="IFabd"/>
    <property type="match status" value="1"/>
</dbReference>
<protein>
    <submittedName>
        <fullName evidence="11">Interferon 1AG3</fullName>
    </submittedName>
</protein>
<dbReference type="PRINTS" id="PR00266">
    <property type="entry name" value="INTERFERONAB"/>
</dbReference>
<keyword evidence="6 9" id="KW-0051">Antiviral defense</keyword>
<dbReference type="CDD" id="cd00095">
    <property type="entry name" value="IFab"/>
    <property type="match status" value="1"/>
</dbReference>
<evidence type="ECO:0000256" key="4">
    <source>
        <dbReference type="ARBA" id="ARBA00022525"/>
    </source>
</evidence>
<evidence type="ECO:0000256" key="2">
    <source>
        <dbReference type="ARBA" id="ARBA00011033"/>
    </source>
</evidence>
<dbReference type="Pfam" id="PF00143">
    <property type="entry name" value="Interferon"/>
    <property type="match status" value="1"/>
</dbReference>
<keyword evidence="5" id="KW-0732">Signal</keyword>
<organism evidence="11">
    <name type="scientific">Bos taurus</name>
    <name type="common">Bovine</name>
    <dbReference type="NCBI Taxonomy" id="9913"/>
    <lineage>
        <taxon>Eukaryota</taxon>
        <taxon>Metazoa</taxon>
        <taxon>Chordata</taxon>
        <taxon>Craniata</taxon>
        <taxon>Vertebrata</taxon>
        <taxon>Euteleostomi</taxon>
        <taxon>Mammalia</taxon>
        <taxon>Eutheria</taxon>
        <taxon>Laurasiatheria</taxon>
        <taxon>Artiodactyla</taxon>
        <taxon>Ruminantia</taxon>
        <taxon>Pecora</taxon>
        <taxon>Bovidae</taxon>
        <taxon>Bovinae</taxon>
        <taxon>Bos</taxon>
    </lineage>
</organism>
<dbReference type="GO" id="GO:0005615">
    <property type="term" value="C:extracellular space"/>
    <property type="evidence" value="ECO:0007669"/>
    <property type="project" value="UniProtKB-KW"/>
</dbReference>
<name>A0A7R8C385_BOVIN</name>
<evidence type="ECO:0000256" key="8">
    <source>
        <dbReference type="ARBA" id="ARBA00037609"/>
    </source>
</evidence>
<keyword evidence="3 9" id="KW-0202">Cytokine</keyword>
<gene>
    <name evidence="11" type="primary">IF1AG3</name>
</gene>
<dbReference type="InterPro" id="IPR000471">
    <property type="entry name" value="Interferon_alpha/beta/delta"/>
</dbReference>
<evidence type="ECO:0000313" key="11">
    <source>
        <dbReference type="EMBL" id="CAB0000308.1"/>
    </source>
</evidence>
<dbReference type="Gene3D" id="1.20.1250.10">
    <property type="match status" value="1"/>
</dbReference>
<dbReference type="PROSITE" id="PS00252">
    <property type="entry name" value="INTERFERON_A_B_D"/>
    <property type="match status" value="1"/>
</dbReference>
<accession>A0A7R8C385</accession>
<feature type="region of interest" description="Disordered" evidence="10">
    <location>
        <begin position="1"/>
        <end position="38"/>
    </location>
</feature>
<sequence length="228" mass="25684">METMGSYLRHRPEGRSSENKESRFTESPTSPGEASARSPMAPDWSLLLALLLLSCNAICSLGCHLPHIHSLANRRVLMLLQQLRRVSPSSCLQDRNDFAFPQEALGGSQLQKAQAISVLHEVTQHTSQLFSTEGLAAVWDESLLDKLRAALDQQLTDLQACLRQEEGLRGAPLLKKDSSLAVRKYFHRLTLYLQEKRHSPCAWEVVRAEVMRAFSSSTNLQESFRRKD</sequence>
<dbReference type="PANTHER" id="PTHR11691:SF60">
    <property type="entry name" value="INTERFERON ALPHA-5"/>
    <property type="match status" value="1"/>
</dbReference>
<dbReference type="InterPro" id="IPR009079">
    <property type="entry name" value="4_helix_cytokine-like_core"/>
</dbReference>
<keyword evidence="7" id="KW-1015">Disulfide bond</keyword>
<dbReference type="GO" id="GO:0005126">
    <property type="term" value="F:cytokine receptor binding"/>
    <property type="evidence" value="ECO:0007669"/>
    <property type="project" value="InterPro"/>
</dbReference>
<evidence type="ECO:0000256" key="3">
    <source>
        <dbReference type="ARBA" id="ARBA00022514"/>
    </source>
</evidence>
<dbReference type="EMBL" id="LR761114">
    <property type="protein sequence ID" value="CAB0000308.1"/>
    <property type="molecule type" value="Genomic_DNA"/>
</dbReference>
<feature type="compositionally biased region" description="Basic and acidic residues" evidence="10">
    <location>
        <begin position="10"/>
        <end position="24"/>
    </location>
</feature>
<dbReference type="PANTHER" id="PTHR11691">
    <property type="entry name" value="TYPE I INTERFERON"/>
    <property type="match status" value="1"/>
</dbReference>
<evidence type="ECO:0000256" key="9">
    <source>
        <dbReference type="RuleBase" id="RU000436"/>
    </source>
</evidence>